<feature type="domain" description="Cupin type-2" evidence="1">
    <location>
        <begin position="58"/>
        <end position="126"/>
    </location>
</feature>
<evidence type="ECO:0000313" key="3">
    <source>
        <dbReference type="Proteomes" id="UP000294901"/>
    </source>
</evidence>
<keyword evidence="3" id="KW-1185">Reference proteome</keyword>
<protein>
    <recommendedName>
        <fullName evidence="1">Cupin type-2 domain-containing protein</fullName>
    </recommendedName>
</protein>
<dbReference type="Proteomes" id="UP000294901">
    <property type="component" value="Unassembled WGS sequence"/>
</dbReference>
<proteinExistence type="predicted"/>
<gene>
    <name evidence="2" type="ORF">C8E87_0675</name>
</gene>
<dbReference type="EMBL" id="SNWR01000001">
    <property type="protein sequence ID" value="TDO37080.1"/>
    <property type="molecule type" value="Genomic_DNA"/>
</dbReference>
<dbReference type="InterPro" id="IPR011051">
    <property type="entry name" value="RmlC_Cupin_sf"/>
</dbReference>
<dbReference type="SUPFAM" id="SSF51182">
    <property type="entry name" value="RmlC-like cupins"/>
    <property type="match status" value="1"/>
</dbReference>
<dbReference type="InterPro" id="IPR014710">
    <property type="entry name" value="RmlC-like_jellyroll"/>
</dbReference>
<dbReference type="AlphaFoldDB" id="A0A4R6JLA6"/>
<dbReference type="OrthoDB" id="9090296at2"/>
<dbReference type="Pfam" id="PF07883">
    <property type="entry name" value="Cupin_2"/>
    <property type="match status" value="1"/>
</dbReference>
<dbReference type="PANTHER" id="PTHR36440">
    <property type="entry name" value="PUTATIVE (AFU_ORTHOLOGUE AFUA_8G07350)-RELATED"/>
    <property type="match status" value="1"/>
</dbReference>
<evidence type="ECO:0000313" key="2">
    <source>
        <dbReference type="EMBL" id="TDO37080.1"/>
    </source>
</evidence>
<dbReference type="PANTHER" id="PTHR36440:SF1">
    <property type="entry name" value="PUTATIVE (AFU_ORTHOLOGUE AFUA_8G07350)-RELATED"/>
    <property type="match status" value="1"/>
</dbReference>
<dbReference type="Gene3D" id="2.60.120.10">
    <property type="entry name" value="Jelly Rolls"/>
    <property type="match status" value="1"/>
</dbReference>
<accession>A0A4R6JLA6</accession>
<sequence>MDVQVPVPSPDDPIWTAARGFRVGKDEGTYKVLNGGMEQGRVKVTGDRTGGRMSLLEMYVAPGFGNIAHAHGDEDEAFYIASGEFRFINGAGNFDAGPGDFIYIPRGTRHAFKNLTDETATLLVFYTPAGPEQFFLDYGDDPDPSGAMPPPWTPEKIASIVAEQDPHKVIPLPGENDWA</sequence>
<dbReference type="InterPro" id="IPR053146">
    <property type="entry name" value="QDO-like"/>
</dbReference>
<name>A0A4R6JLA6_9ACTN</name>
<reference evidence="2 3" key="1">
    <citation type="submission" date="2019-03" db="EMBL/GenBank/DDBJ databases">
        <title>Sequencing the genomes of 1000 actinobacteria strains.</title>
        <authorList>
            <person name="Klenk H.-P."/>
        </authorList>
    </citation>
    <scope>NUCLEOTIDE SEQUENCE [LARGE SCALE GENOMIC DNA]</scope>
    <source>
        <strain evidence="2 3">DSM 43805</strain>
    </source>
</reference>
<dbReference type="InterPro" id="IPR013096">
    <property type="entry name" value="Cupin_2"/>
</dbReference>
<organism evidence="2 3">
    <name type="scientific">Paractinoplanes brasiliensis</name>
    <dbReference type="NCBI Taxonomy" id="52695"/>
    <lineage>
        <taxon>Bacteria</taxon>
        <taxon>Bacillati</taxon>
        <taxon>Actinomycetota</taxon>
        <taxon>Actinomycetes</taxon>
        <taxon>Micromonosporales</taxon>
        <taxon>Micromonosporaceae</taxon>
        <taxon>Paractinoplanes</taxon>
    </lineage>
</organism>
<comment type="caution">
    <text evidence="2">The sequence shown here is derived from an EMBL/GenBank/DDBJ whole genome shotgun (WGS) entry which is preliminary data.</text>
</comment>
<evidence type="ECO:0000259" key="1">
    <source>
        <dbReference type="Pfam" id="PF07883"/>
    </source>
</evidence>